<comment type="similarity">
    <text evidence="2">Belongs to the DRAM/TMEM150 family.</text>
</comment>
<evidence type="ECO:0000256" key="3">
    <source>
        <dbReference type="ARBA" id="ARBA00022692"/>
    </source>
</evidence>
<feature type="transmembrane region" description="Helical" evidence="6">
    <location>
        <begin position="55"/>
        <end position="73"/>
    </location>
</feature>
<sequence length="364" mass="40818">MLCFLRRMAFLPFLLVTWSSATLFTSYMVAALSGHVNPFLPCISDTGTIPPESDIFKFMMNISALLAAATIYIRYKIVEKKNRTYCFSTPALNLVSLFLGLLGCMGMSIAATFEELNAPVVHDVGALLAFVCGAIYTLLQSIISYKSCPQWNSLWICHIRIIISAVCCAAIVLMIVCASLVSTTKLEWDPSEKDYVYHVVCAICEWTVAFGFNFYFLTFIPDFQVGVYQFKRFKLLTIRISKNSLKTFCIFKKGIFFLFLMCLTKICKNCAPSFISFSPTGGIFNSSPCKEIFICPLLFDVDSYIPIPFLPFPFLPSPSLPFPSFPSFLRWNLALLPRMEYNSRVLAHCNLHLMGSSDSPASAS</sequence>
<reference evidence="8" key="3">
    <citation type="submission" date="2025-09" db="UniProtKB">
        <authorList>
            <consortium name="Ensembl"/>
        </authorList>
    </citation>
    <scope>IDENTIFICATION</scope>
</reference>
<evidence type="ECO:0000256" key="1">
    <source>
        <dbReference type="ARBA" id="ARBA00004127"/>
    </source>
</evidence>
<feature type="transmembrane region" description="Helical" evidence="6">
    <location>
        <begin position="195"/>
        <end position="223"/>
    </location>
</feature>
<dbReference type="GO" id="GO:0010506">
    <property type="term" value="P:regulation of autophagy"/>
    <property type="evidence" value="ECO:0007669"/>
    <property type="project" value="TreeGrafter"/>
</dbReference>
<keyword evidence="4 6" id="KW-1133">Transmembrane helix</keyword>
<dbReference type="InterPro" id="IPR050911">
    <property type="entry name" value="DRAM/TMEM150_Autophagy_Mod"/>
</dbReference>
<keyword evidence="3 6" id="KW-0812">Transmembrane</keyword>
<protein>
    <recommendedName>
        <fullName evidence="7">CWH43-like N-terminal domain-containing protein</fullName>
    </recommendedName>
</protein>
<reference evidence="8 9" key="1">
    <citation type="submission" date="2009-03" db="EMBL/GenBank/DDBJ databases">
        <authorList>
            <person name="Warren W."/>
            <person name="Ye L."/>
            <person name="Minx P."/>
            <person name="Worley K."/>
            <person name="Gibbs R."/>
            <person name="Wilson R.K."/>
        </authorList>
    </citation>
    <scope>NUCLEOTIDE SEQUENCE [LARGE SCALE GENOMIC DNA]</scope>
</reference>
<feature type="transmembrane region" description="Helical" evidence="6">
    <location>
        <begin position="157"/>
        <end position="183"/>
    </location>
</feature>
<dbReference type="Pfam" id="PF10277">
    <property type="entry name" value="Frag1"/>
    <property type="match status" value="1"/>
</dbReference>
<evidence type="ECO:0000256" key="6">
    <source>
        <dbReference type="SAM" id="Phobius"/>
    </source>
</evidence>
<proteinExistence type="inferred from homology"/>
<dbReference type="GO" id="GO:0012505">
    <property type="term" value="C:endomembrane system"/>
    <property type="evidence" value="ECO:0007669"/>
    <property type="project" value="UniProtKB-SubCell"/>
</dbReference>
<dbReference type="OrthoDB" id="191706at2759"/>
<reference evidence="8" key="2">
    <citation type="submission" date="2025-08" db="UniProtKB">
        <authorList>
            <consortium name="Ensembl"/>
        </authorList>
    </citation>
    <scope>IDENTIFICATION</scope>
</reference>
<dbReference type="GeneTree" id="ENSGT01030000234578"/>
<dbReference type="RefSeq" id="XP_054094670.1">
    <property type="nucleotide sequence ID" value="XM_054238695.1"/>
</dbReference>
<dbReference type="GeneID" id="118144280"/>
<gene>
    <name evidence="8" type="primary">LOC118144280</name>
</gene>
<evidence type="ECO:0000313" key="9">
    <source>
        <dbReference type="Proteomes" id="UP000008225"/>
    </source>
</evidence>
<dbReference type="GO" id="GO:0005764">
    <property type="term" value="C:lysosome"/>
    <property type="evidence" value="ECO:0007669"/>
    <property type="project" value="TreeGrafter"/>
</dbReference>
<dbReference type="PANTHER" id="PTHR21324:SF11">
    <property type="entry name" value="DNA DAMAGE-REGULATED AUTOPHAGY MODULATOR PROTEIN 1"/>
    <property type="match status" value="1"/>
</dbReference>
<dbReference type="OMA" id="MMNPEYI"/>
<feature type="transmembrane region" description="Helical" evidence="6">
    <location>
        <begin position="125"/>
        <end position="145"/>
    </location>
</feature>
<feature type="transmembrane region" description="Helical" evidence="6">
    <location>
        <begin position="94"/>
        <end position="113"/>
    </location>
</feature>
<accession>A0A8I3WFX9</accession>
<comment type="subcellular location">
    <subcellularLocation>
        <location evidence="1">Endomembrane system</location>
        <topology evidence="1">Multi-pass membrane protein</topology>
    </subcellularLocation>
</comment>
<dbReference type="AlphaFoldDB" id="A0A8I3WFX9"/>
<evidence type="ECO:0000256" key="5">
    <source>
        <dbReference type="ARBA" id="ARBA00023136"/>
    </source>
</evidence>
<evidence type="ECO:0000259" key="7">
    <source>
        <dbReference type="Pfam" id="PF10277"/>
    </source>
</evidence>
<dbReference type="PANTHER" id="PTHR21324">
    <property type="entry name" value="FASTING-INDUCIBLE INTEGRAL MEMBRANE PROTEIN TM6P1-RELATED"/>
    <property type="match status" value="1"/>
</dbReference>
<dbReference type="InterPro" id="IPR019402">
    <property type="entry name" value="CWH43_N"/>
</dbReference>
<dbReference type="Proteomes" id="UP000008225">
    <property type="component" value="Chromosome 9"/>
</dbReference>
<dbReference type="Ensembl" id="ENSCJAT00000121658.1">
    <property type="protein sequence ID" value="ENSCJAP00000084394.1"/>
    <property type="gene ID" value="ENSCJAG00000085601.1"/>
</dbReference>
<evidence type="ECO:0000256" key="2">
    <source>
        <dbReference type="ARBA" id="ARBA00006565"/>
    </source>
</evidence>
<name>A0A8I3WFX9_CALJA</name>
<keyword evidence="5 6" id="KW-0472">Membrane</keyword>
<feature type="domain" description="CWH43-like N-terminal" evidence="7">
    <location>
        <begin position="8"/>
        <end position="224"/>
    </location>
</feature>
<evidence type="ECO:0000256" key="4">
    <source>
        <dbReference type="ARBA" id="ARBA00022989"/>
    </source>
</evidence>
<evidence type="ECO:0000313" key="8">
    <source>
        <dbReference type="Ensembl" id="ENSCJAP00000084394.1"/>
    </source>
</evidence>
<keyword evidence="9" id="KW-1185">Reference proteome</keyword>
<organism evidence="8 9">
    <name type="scientific">Callithrix jacchus</name>
    <name type="common">White-tufted-ear marmoset</name>
    <name type="synonym">Simia Jacchus</name>
    <dbReference type="NCBI Taxonomy" id="9483"/>
    <lineage>
        <taxon>Eukaryota</taxon>
        <taxon>Metazoa</taxon>
        <taxon>Chordata</taxon>
        <taxon>Craniata</taxon>
        <taxon>Vertebrata</taxon>
        <taxon>Euteleostomi</taxon>
        <taxon>Mammalia</taxon>
        <taxon>Eutheria</taxon>
        <taxon>Euarchontoglires</taxon>
        <taxon>Primates</taxon>
        <taxon>Haplorrhini</taxon>
        <taxon>Platyrrhini</taxon>
        <taxon>Cebidae</taxon>
        <taxon>Callitrichinae</taxon>
        <taxon>Callithrix</taxon>
        <taxon>Callithrix</taxon>
    </lineage>
</organism>